<name>A0A4P9X4L5_9FUNG</name>
<dbReference type="Gene3D" id="3.10.20.230">
    <property type="entry name" value="Doublecortin domain"/>
    <property type="match status" value="2"/>
</dbReference>
<dbReference type="GO" id="GO:0005874">
    <property type="term" value="C:microtubule"/>
    <property type="evidence" value="ECO:0007669"/>
    <property type="project" value="TreeGrafter"/>
</dbReference>
<evidence type="ECO:0000256" key="1">
    <source>
        <dbReference type="SAM" id="MobiDB-lite"/>
    </source>
</evidence>
<evidence type="ECO:0000313" key="3">
    <source>
        <dbReference type="EMBL" id="RKP00027.1"/>
    </source>
</evidence>
<dbReference type="InterPro" id="IPR036572">
    <property type="entry name" value="Doublecortin_dom_sf"/>
</dbReference>
<keyword evidence="4" id="KW-1185">Reference proteome</keyword>
<evidence type="ECO:0000259" key="2">
    <source>
        <dbReference type="PROSITE" id="PS50309"/>
    </source>
</evidence>
<dbReference type="EMBL" id="ML014240">
    <property type="protein sequence ID" value="RKP00027.1"/>
    <property type="molecule type" value="Genomic_DNA"/>
</dbReference>
<dbReference type="SUPFAM" id="SSF89837">
    <property type="entry name" value="Doublecortin (DC)"/>
    <property type="match status" value="2"/>
</dbReference>
<dbReference type="InterPro" id="IPR003533">
    <property type="entry name" value="Doublecortin_dom"/>
</dbReference>
<dbReference type="GO" id="GO:0035556">
    <property type="term" value="P:intracellular signal transduction"/>
    <property type="evidence" value="ECO:0007669"/>
    <property type="project" value="InterPro"/>
</dbReference>
<feature type="domain" description="Doublecortin" evidence="2">
    <location>
        <begin position="164"/>
        <end position="245"/>
    </location>
</feature>
<dbReference type="Proteomes" id="UP000274922">
    <property type="component" value="Unassembled WGS sequence"/>
</dbReference>
<dbReference type="PROSITE" id="PS50309">
    <property type="entry name" value="DC"/>
    <property type="match status" value="2"/>
</dbReference>
<dbReference type="Pfam" id="PF03607">
    <property type="entry name" value="DCX"/>
    <property type="match status" value="2"/>
</dbReference>
<accession>A0A4P9X4L5</accession>
<feature type="region of interest" description="Disordered" evidence="1">
    <location>
        <begin position="96"/>
        <end position="156"/>
    </location>
</feature>
<evidence type="ECO:0000313" key="4">
    <source>
        <dbReference type="Proteomes" id="UP000274922"/>
    </source>
</evidence>
<organism evidence="3 4">
    <name type="scientific">Caulochytrium protostelioides</name>
    <dbReference type="NCBI Taxonomy" id="1555241"/>
    <lineage>
        <taxon>Eukaryota</taxon>
        <taxon>Fungi</taxon>
        <taxon>Fungi incertae sedis</taxon>
        <taxon>Chytridiomycota</taxon>
        <taxon>Chytridiomycota incertae sedis</taxon>
        <taxon>Chytridiomycetes</taxon>
        <taxon>Caulochytriales</taxon>
        <taxon>Caulochytriaceae</taxon>
        <taxon>Caulochytrium</taxon>
    </lineage>
</organism>
<gene>
    <name evidence="3" type="ORF">CXG81DRAFT_13724</name>
</gene>
<dbReference type="STRING" id="1555241.A0A4P9X4L5"/>
<dbReference type="OrthoDB" id="1738954at2759"/>
<feature type="compositionally biased region" description="Basic and acidic residues" evidence="1">
    <location>
        <begin position="140"/>
        <end position="155"/>
    </location>
</feature>
<sequence length="245" mass="27060">MTNDLHGKRIDVFRNGDVFKPAKKVVITPRAVRSYAQLLNQLTETLRLSNGGVRRLYALETGQRVTDLSEIAEGGIYVATAGEPLKKVAYPLPQLAGGGRGGGSDSSAEDVSRGRLSRPASRPMTRSNSAHSFRFSQAEEGPRQKDAAPRDKPERYFGTTARAYRVSVFVNGEFQRPPRHLTLNHKTCKNFEDLLHTTSTLLRLPTAVRKLYDIGTGRRLQDLTDVRDGMNLAALGTEAYKPGSY</sequence>
<dbReference type="SMART" id="SM00537">
    <property type="entry name" value="DCX"/>
    <property type="match status" value="2"/>
</dbReference>
<feature type="compositionally biased region" description="Polar residues" evidence="1">
    <location>
        <begin position="124"/>
        <end position="135"/>
    </location>
</feature>
<feature type="domain" description="Doublecortin" evidence="2">
    <location>
        <begin position="8"/>
        <end position="91"/>
    </location>
</feature>
<feature type="non-terminal residue" evidence="3">
    <location>
        <position position="245"/>
    </location>
</feature>
<dbReference type="AlphaFoldDB" id="A0A4P9X4L5"/>
<reference evidence="4" key="1">
    <citation type="journal article" date="2018" name="Nat. Microbiol.">
        <title>Leveraging single-cell genomics to expand the fungal tree of life.</title>
        <authorList>
            <person name="Ahrendt S.R."/>
            <person name="Quandt C.A."/>
            <person name="Ciobanu D."/>
            <person name="Clum A."/>
            <person name="Salamov A."/>
            <person name="Andreopoulos B."/>
            <person name="Cheng J.F."/>
            <person name="Woyke T."/>
            <person name="Pelin A."/>
            <person name="Henrissat B."/>
            <person name="Reynolds N.K."/>
            <person name="Benny G.L."/>
            <person name="Smith M.E."/>
            <person name="James T.Y."/>
            <person name="Grigoriev I.V."/>
        </authorList>
    </citation>
    <scope>NUCLEOTIDE SEQUENCE [LARGE SCALE GENOMIC DNA]</scope>
    <source>
        <strain evidence="4">ATCC 52028</strain>
    </source>
</reference>
<protein>
    <recommendedName>
        <fullName evidence="2">Doublecortin domain-containing protein</fullName>
    </recommendedName>
</protein>
<proteinExistence type="predicted"/>
<dbReference type="GO" id="GO:0005815">
    <property type="term" value="C:microtubule organizing center"/>
    <property type="evidence" value="ECO:0007669"/>
    <property type="project" value="TreeGrafter"/>
</dbReference>
<dbReference type="PANTHER" id="PTHR23004">
    <property type="entry name" value="DOUBLECORTIN DOMAIN CONTAINING 2"/>
    <property type="match status" value="1"/>
</dbReference>
<dbReference type="PANTHER" id="PTHR23004:SF11">
    <property type="entry name" value="PROTEIN RPI-1"/>
    <property type="match status" value="1"/>
</dbReference>